<proteinExistence type="predicted"/>
<evidence type="ECO:0000313" key="2">
    <source>
        <dbReference type="EMBL" id="GAL74588.1"/>
    </source>
</evidence>
<organism evidence="2 3">
    <name type="scientific">Nonlabens ulvanivorans</name>
    <name type="common">Persicivirga ulvanivorans</name>
    <dbReference type="NCBI Taxonomy" id="906888"/>
    <lineage>
        <taxon>Bacteria</taxon>
        <taxon>Pseudomonadati</taxon>
        <taxon>Bacteroidota</taxon>
        <taxon>Flavobacteriia</taxon>
        <taxon>Flavobacteriales</taxon>
        <taxon>Flavobacteriaceae</taxon>
        <taxon>Nonlabens</taxon>
    </lineage>
</organism>
<evidence type="ECO:0000259" key="1">
    <source>
        <dbReference type="Pfam" id="PF00004"/>
    </source>
</evidence>
<dbReference type="GO" id="GO:0016887">
    <property type="term" value="F:ATP hydrolysis activity"/>
    <property type="evidence" value="ECO:0007669"/>
    <property type="project" value="InterPro"/>
</dbReference>
<sequence>MISNDISRVKSYFGSEETLTILRTEVEEVFKWVLKSPKENESNIAIVAGNAGGMGKTVILSQLYKRLISRDIPVISLKADKLVFDSFKALEHEYNLDISFEQLFDEIIKEKEIGVLLIDQIDALSQALSSDLKPLRFYDSLIQRFSGHPKIRIIISTRIYDLNYDPIIANYKGKKSFIIKPLIRTQLFDVLNDFGIKKHNQFSDSFLDLISTPLHLDVFLKVYGKSLNVNEIKTLQDLYSELWKQKILEVKSINTSSVTSSNLSSFIFEVASKMYELQEINISSELFEDEFYGEINYLKSVGVFTENSAIEFFHQSFFDYAYARNFIKSNKDLLSDVLSRHQGLFY</sequence>
<comment type="caution">
    <text evidence="2">The sequence shown here is derived from an EMBL/GenBank/DDBJ whole genome shotgun (WGS) entry which is preliminary data.</text>
</comment>
<dbReference type="Proteomes" id="UP000029647">
    <property type="component" value="Unassembled WGS sequence"/>
</dbReference>
<dbReference type="Gene3D" id="3.40.50.300">
    <property type="entry name" value="P-loop containing nucleotide triphosphate hydrolases"/>
    <property type="match status" value="1"/>
</dbReference>
<feature type="domain" description="ATPase AAA-type core" evidence="1">
    <location>
        <begin position="53"/>
        <end position="161"/>
    </location>
</feature>
<accession>A0A090WEF9</accession>
<evidence type="ECO:0000313" key="3">
    <source>
        <dbReference type="Proteomes" id="UP000029647"/>
    </source>
</evidence>
<gene>
    <name evidence="2" type="ORF">JCM19275_3443</name>
</gene>
<dbReference type="EMBL" id="BBNT01000002">
    <property type="protein sequence ID" value="GAL74588.1"/>
    <property type="molecule type" value="Genomic_DNA"/>
</dbReference>
<dbReference type="Pfam" id="PF00004">
    <property type="entry name" value="AAA"/>
    <property type="match status" value="1"/>
</dbReference>
<dbReference type="InterPro" id="IPR027417">
    <property type="entry name" value="P-loop_NTPase"/>
</dbReference>
<reference evidence="2 3" key="1">
    <citation type="journal article" date="2014" name="Genome Announc.">
        <title>Draft Genome Sequences of Marine Flavobacterium Nonlabens Strains NR17, NR24, NR27, NR32, NR33, and Ara13.</title>
        <authorList>
            <person name="Nakanishi M."/>
            <person name="Meirelles P."/>
            <person name="Suzuki R."/>
            <person name="Takatani N."/>
            <person name="Mino S."/>
            <person name="Suda W."/>
            <person name="Oshima K."/>
            <person name="Hattori M."/>
            <person name="Ohkuma M."/>
            <person name="Hosokawa M."/>
            <person name="Miyashita K."/>
            <person name="Thompson F.L."/>
            <person name="Niwa A."/>
            <person name="Sawabe T."/>
            <person name="Sawabe T."/>
        </authorList>
    </citation>
    <scope>NUCLEOTIDE SEQUENCE [LARGE SCALE GENOMIC DNA]</scope>
    <source>
        <strain evidence="3">JCM19275</strain>
    </source>
</reference>
<name>A0A090WEF9_NONUL</name>
<dbReference type="AlphaFoldDB" id="A0A090WEF9"/>
<dbReference type="CDD" id="cd00009">
    <property type="entry name" value="AAA"/>
    <property type="match status" value="1"/>
</dbReference>
<dbReference type="SUPFAM" id="SSF52540">
    <property type="entry name" value="P-loop containing nucleoside triphosphate hydrolases"/>
    <property type="match status" value="1"/>
</dbReference>
<dbReference type="InterPro" id="IPR003959">
    <property type="entry name" value="ATPase_AAA_core"/>
</dbReference>
<dbReference type="GO" id="GO:0005524">
    <property type="term" value="F:ATP binding"/>
    <property type="evidence" value="ECO:0007669"/>
    <property type="project" value="InterPro"/>
</dbReference>
<protein>
    <recommendedName>
        <fullName evidence="1">ATPase AAA-type core domain-containing protein</fullName>
    </recommendedName>
</protein>